<dbReference type="AlphaFoldDB" id="A0AAD8P0U6"/>
<dbReference type="Proteomes" id="UP001229421">
    <property type="component" value="Unassembled WGS sequence"/>
</dbReference>
<name>A0AAD8P0U6_TARER</name>
<feature type="region of interest" description="Disordered" evidence="1">
    <location>
        <begin position="51"/>
        <end position="72"/>
    </location>
</feature>
<gene>
    <name evidence="2" type="ORF">QVD17_16639</name>
</gene>
<sequence length="193" mass="20314">MENVSPDSSGIKGIALMVKNIDGAPIRKGILKAGISLNPRSLSDELCPDSVQTGLGSSSKVESPVVGSESVIDQSTKPTMGSYAGMLKGAANKKIANADPENSKASSSKTTLVTHNSFEPLNPREVLRDEVGMETDGAKRVNAKSSQNIEETLSEEDDVEEVYNEMSEFMTAGDHTYDVSKGASTPSSMGING</sequence>
<evidence type="ECO:0000313" key="3">
    <source>
        <dbReference type="Proteomes" id="UP001229421"/>
    </source>
</evidence>
<protein>
    <submittedName>
        <fullName evidence="2">Uncharacterized protein</fullName>
    </submittedName>
</protein>
<reference evidence="2" key="1">
    <citation type="journal article" date="2023" name="bioRxiv">
        <title>Improved chromosome-level genome assembly for marigold (Tagetes erecta).</title>
        <authorList>
            <person name="Jiang F."/>
            <person name="Yuan L."/>
            <person name="Wang S."/>
            <person name="Wang H."/>
            <person name="Xu D."/>
            <person name="Wang A."/>
            <person name="Fan W."/>
        </authorList>
    </citation>
    <scope>NUCLEOTIDE SEQUENCE</scope>
    <source>
        <strain evidence="2">WSJ</strain>
        <tissue evidence="2">Leaf</tissue>
    </source>
</reference>
<evidence type="ECO:0000256" key="1">
    <source>
        <dbReference type="SAM" id="MobiDB-lite"/>
    </source>
</evidence>
<accession>A0AAD8P0U6</accession>
<dbReference type="EMBL" id="JAUHHV010000004">
    <property type="protein sequence ID" value="KAK1427909.1"/>
    <property type="molecule type" value="Genomic_DNA"/>
</dbReference>
<feature type="compositionally biased region" description="Polar residues" evidence="1">
    <location>
        <begin position="51"/>
        <end position="61"/>
    </location>
</feature>
<keyword evidence="3" id="KW-1185">Reference proteome</keyword>
<organism evidence="2 3">
    <name type="scientific">Tagetes erecta</name>
    <name type="common">African marigold</name>
    <dbReference type="NCBI Taxonomy" id="13708"/>
    <lineage>
        <taxon>Eukaryota</taxon>
        <taxon>Viridiplantae</taxon>
        <taxon>Streptophyta</taxon>
        <taxon>Embryophyta</taxon>
        <taxon>Tracheophyta</taxon>
        <taxon>Spermatophyta</taxon>
        <taxon>Magnoliopsida</taxon>
        <taxon>eudicotyledons</taxon>
        <taxon>Gunneridae</taxon>
        <taxon>Pentapetalae</taxon>
        <taxon>asterids</taxon>
        <taxon>campanulids</taxon>
        <taxon>Asterales</taxon>
        <taxon>Asteraceae</taxon>
        <taxon>Asteroideae</taxon>
        <taxon>Heliantheae alliance</taxon>
        <taxon>Tageteae</taxon>
        <taxon>Tagetes</taxon>
    </lineage>
</organism>
<comment type="caution">
    <text evidence="2">The sequence shown here is derived from an EMBL/GenBank/DDBJ whole genome shotgun (WGS) entry which is preliminary data.</text>
</comment>
<evidence type="ECO:0000313" key="2">
    <source>
        <dbReference type="EMBL" id="KAK1427909.1"/>
    </source>
</evidence>
<proteinExistence type="predicted"/>